<name>A0ABX7I9L7_9BACT</name>
<accession>A0ABX7I9L7</accession>
<dbReference type="EMBL" id="CP056775">
    <property type="protein sequence ID" value="QRR02806.1"/>
    <property type="molecule type" value="Genomic_DNA"/>
</dbReference>
<dbReference type="SUPFAM" id="SSF46689">
    <property type="entry name" value="Homeodomain-like"/>
    <property type="match status" value="1"/>
</dbReference>
<dbReference type="Proteomes" id="UP000612680">
    <property type="component" value="Chromosome"/>
</dbReference>
<gene>
    <name evidence="1" type="ORF">HWI92_18740</name>
</gene>
<dbReference type="InterPro" id="IPR036388">
    <property type="entry name" value="WH-like_DNA-bd_sf"/>
</dbReference>
<dbReference type="PANTHER" id="PTHR34849">
    <property type="entry name" value="SSL5025 PROTEIN"/>
    <property type="match status" value="1"/>
</dbReference>
<dbReference type="InterPro" id="IPR007367">
    <property type="entry name" value="DUF433"/>
</dbReference>
<evidence type="ECO:0000313" key="2">
    <source>
        <dbReference type="Proteomes" id="UP000612680"/>
    </source>
</evidence>
<sequence>MNYRDYISADPRMMMGKPVINGTRLTVEAILRKLAEGAGMETILNMYPCLTPESVRAVLQYAAELVANQEDLEDLP</sequence>
<dbReference type="InterPro" id="IPR009057">
    <property type="entry name" value="Homeodomain-like_sf"/>
</dbReference>
<dbReference type="Pfam" id="PF04255">
    <property type="entry name" value="DUF433"/>
    <property type="match status" value="1"/>
</dbReference>
<dbReference type="RefSeq" id="WP_204658120.1">
    <property type="nucleotide sequence ID" value="NZ_CP056775.1"/>
</dbReference>
<protein>
    <submittedName>
        <fullName evidence="1">DUF433 domain-containing protein</fullName>
    </submittedName>
</protein>
<proteinExistence type="predicted"/>
<evidence type="ECO:0000313" key="1">
    <source>
        <dbReference type="EMBL" id="QRR02806.1"/>
    </source>
</evidence>
<organism evidence="1 2">
    <name type="scientific">Dyadobacter sandarakinus</name>
    <dbReference type="NCBI Taxonomy" id="2747268"/>
    <lineage>
        <taxon>Bacteria</taxon>
        <taxon>Pseudomonadati</taxon>
        <taxon>Bacteroidota</taxon>
        <taxon>Cytophagia</taxon>
        <taxon>Cytophagales</taxon>
        <taxon>Spirosomataceae</taxon>
        <taxon>Dyadobacter</taxon>
    </lineage>
</organism>
<reference evidence="1 2" key="1">
    <citation type="submission" date="2020-06" db="EMBL/GenBank/DDBJ databases">
        <title>Dyadobacter sandarakinus sp. nov., isolated from the soil of the Arctic Yellow River Station.</title>
        <authorList>
            <person name="Zhang Y."/>
            <person name="Peng F."/>
        </authorList>
    </citation>
    <scope>NUCLEOTIDE SEQUENCE [LARGE SCALE GENOMIC DNA]</scope>
    <source>
        <strain evidence="1 2">Q3-56</strain>
    </source>
</reference>
<dbReference type="Gene3D" id="1.10.10.10">
    <property type="entry name" value="Winged helix-like DNA-binding domain superfamily/Winged helix DNA-binding domain"/>
    <property type="match status" value="1"/>
</dbReference>
<keyword evidence="2" id="KW-1185">Reference proteome</keyword>
<dbReference type="PANTHER" id="PTHR34849:SF3">
    <property type="entry name" value="SSR2962 PROTEIN"/>
    <property type="match status" value="1"/>
</dbReference>